<name>A0ABT1PT39_9ACTN</name>
<comment type="caution">
    <text evidence="7">The sequence shown here is derived from an EMBL/GenBank/DDBJ whole genome shotgun (WGS) entry which is preliminary data.</text>
</comment>
<dbReference type="PANTHER" id="PTHR22754:SF32">
    <property type="entry name" value="DISCO-INTERACTING PROTEIN 2"/>
    <property type="match status" value="1"/>
</dbReference>
<dbReference type="Gene3D" id="3.30.300.30">
    <property type="match status" value="1"/>
</dbReference>
<dbReference type="InterPro" id="IPR042099">
    <property type="entry name" value="ANL_N_sf"/>
</dbReference>
<dbReference type="EMBL" id="JANFNG010000002">
    <property type="protein sequence ID" value="MCQ4079717.1"/>
    <property type="molecule type" value="Genomic_DNA"/>
</dbReference>
<protein>
    <submittedName>
        <fullName evidence="7">Fatty acyl-AMP ligase</fullName>
    </submittedName>
</protein>
<evidence type="ECO:0000256" key="3">
    <source>
        <dbReference type="ARBA" id="ARBA00022832"/>
    </source>
</evidence>
<keyword evidence="3" id="KW-0276">Fatty acid metabolism</keyword>
<dbReference type="RefSeq" id="WP_255918589.1">
    <property type="nucleotide sequence ID" value="NZ_JANFNG010000002.1"/>
</dbReference>
<sequence>MNASAMKQDTLIGHLARSAAQTPDFPAFTFVDFAVDGTGRPAAHTWARLDREVRAMAAALRRAGAGAEPVAVLAPQGPHYVIGFLAAMCAGAIAVPLFPPDLPGHADKLAAALDDARPTHILTTRAQRQLVVDFCAARAVCGGPPVLAVDDLALDRDPGAEEELAGVQPGPQDCAYLQYTSGSTRSPSGVEITHANVVANARHIAKAYDIRRDCNHVVGWLPLYHDMGLVLMVAVPVVGAVHSVITDPMAFVQQPVRWLRLLSQYAGAVTAAPNFAYDYCARRVADVDRRELSLDRTSVMINGSEPVRAVTLDRFQEAFESCGLRREVMRPSYGLAEATVFVSGSPHGQRPRVTAFDRDLLAGGVARATTAADCVPVTELVACGRPVDQEVAVVDAMSCRRQPDGRVGEIWVRGPNVARGYWRQAQASMEAFGAELDDGQSGRGGGWLRTGDLGVWYDGQLYITGRIKDLVIVDGTNHYPQDIELTVQNAHPAIRCDHVAAFAVATEGGEGLVVVAEHARHITDPEAVRDTAARAVRAAVATAHAVSVTDFVLAAPHTVPRTTSGKVARRACRERYLSGMWKSAQDAEPAAEDRTA</sequence>
<dbReference type="InterPro" id="IPR040097">
    <property type="entry name" value="FAAL/FAAC"/>
</dbReference>
<dbReference type="Gene3D" id="3.40.50.12780">
    <property type="entry name" value="N-terminal domain of ligase-like"/>
    <property type="match status" value="1"/>
</dbReference>
<evidence type="ECO:0000313" key="8">
    <source>
        <dbReference type="Proteomes" id="UP001057702"/>
    </source>
</evidence>
<keyword evidence="2 7" id="KW-0436">Ligase</keyword>
<accession>A0ABT1PT39</accession>
<dbReference type="PANTHER" id="PTHR22754">
    <property type="entry name" value="DISCO-INTERACTING PROTEIN 2 DIP2 -RELATED"/>
    <property type="match status" value="1"/>
</dbReference>
<evidence type="ECO:0000256" key="1">
    <source>
        <dbReference type="ARBA" id="ARBA00006432"/>
    </source>
</evidence>
<dbReference type="GO" id="GO:0016874">
    <property type="term" value="F:ligase activity"/>
    <property type="evidence" value="ECO:0007669"/>
    <property type="project" value="UniProtKB-KW"/>
</dbReference>
<proteinExistence type="inferred from homology"/>
<dbReference type="CDD" id="cd05931">
    <property type="entry name" value="FAAL"/>
    <property type="match status" value="1"/>
</dbReference>
<dbReference type="InterPro" id="IPR025110">
    <property type="entry name" value="AMP-bd_C"/>
</dbReference>
<organism evidence="7 8">
    <name type="scientific">Streptomyces humicola</name>
    <dbReference type="NCBI Taxonomy" id="2953240"/>
    <lineage>
        <taxon>Bacteria</taxon>
        <taxon>Bacillati</taxon>
        <taxon>Actinomycetota</taxon>
        <taxon>Actinomycetes</taxon>
        <taxon>Kitasatosporales</taxon>
        <taxon>Streptomycetaceae</taxon>
        <taxon>Streptomyces</taxon>
    </lineage>
</organism>
<comment type="similarity">
    <text evidence="1">Belongs to the ATP-dependent AMP-binding enzyme family.</text>
</comment>
<dbReference type="Proteomes" id="UP001057702">
    <property type="component" value="Unassembled WGS sequence"/>
</dbReference>
<gene>
    <name evidence="7" type="ORF">NGB36_03680</name>
</gene>
<dbReference type="SUPFAM" id="SSF56801">
    <property type="entry name" value="Acetyl-CoA synthetase-like"/>
    <property type="match status" value="1"/>
</dbReference>
<keyword evidence="8" id="KW-1185">Reference proteome</keyword>
<dbReference type="InterPro" id="IPR000873">
    <property type="entry name" value="AMP-dep_synth/lig_dom"/>
</dbReference>
<evidence type="ECO:0000259" key="5">
    <source>
        <dbReference type="Pfam" id="PF00501"/>
    </source>
</evidence>
<dbReference type="Pfam" id="PF23024">
    <property type="entry name" value="AMP-dom_DIP2-like"/>
    <property type="match status" value="1"/>
</dbReference>
<feature type="domain" description="AMP-binding enzyme C-terminal" evidence="6">
    <location>
        <begin position="469"/>
        <end position="581"/>
    </location>
</feature>
<reference evidence="7" key="1">
    <citation type="submission" date="2022-06" db="EMBL/GenBank/DDBJ databases">
        <title>Draft genome sequence of Streptomyces sp. RB6PN25 isolated from peat swamp forest in Thailand.</title>
        <authorList>
            <person name="Duangmal K."/>
            <person name="Klaysubun C."/>
        </authorList>
    </citation>
    <scope>NUCLEOTIDE SEQUENCE</scope>
    <source>
        <strain evidence="7">RB6PN25</strain>
    </source>
</reference>
<evidence type="ECO:0000259" key="6">
    <source>
        <dbReference type="Pfam" id="PF23024"/>
    </source>
</evidence>
<evidence type="ECO:0000313" key="7">
    <source>
        <dbReference type="EMBL" id="MCQ4079717.1"/>
    </source>
</evidence>
<evidence type="ECO:0000256" key="2">
    <source>
        <dbReference type="ARBA" id="ARBA00022598"/>
    </source>
</evidence>
<dbReference type="Pfam" id="PF00501">
    <property type="entry name" value="AMP-binding"/>
    <property type="match status" value="1"/>
</dbReference>
<keyword evidence="4" id="KW-0443">Lipid metabolism</keyword>
<feature type="domain" description="AMP-dependent synthetase/ligase" evidence="5">
    <location>
        <begin position="16"/>
        <end position="422"/>
    </location>
</feature>
<evidence type="ECO:0000256" key="4">
    <source>
        <dbReference type="ARBA" id="ARBA00023098"/>
    </source>
</evidence>
<dbReference type="InterPro" id="IPR045851">
    <property type="entry name" value="AMP-bd_C_sf"/>
</dbReference>